<dbReference type="KEGG" id="rhoz:GXP67_06040"/>
<feature type="domain" description="TonB-dependent receptor plug" evidence="12">
    <location>
        <begin position="65"/>
        <end position="162"/>
    </location>
</feature>
<keyword evidence="5 9" id="KW-0798">TonB box</keyword>
<evidence type="ECO:0000313" key="14">
    <source>
        <dbReference type="Proteomes" id="UP000480178"/>
    </source>
</evidence>
<evidence type="ECO:0000256" key="6">
    <source>
        <dbReference type="ARBA" id="ARBA00023136"/>
    </source>
</evidence>
<keyword evidence="10" id="KW-0732">Signal</keyword>
<evidence type="ECO:0000313" key="13">
    <source>
        <dbReference type="EMBL" id="QHT66249.1"/>
    </source>
</evidence>
<dbReference type="Pfam" id="PF00593">
    <property type="entry name" value="TonB_dep_Rec_b-barrel"/>
    <property type="match status" value="1"/>
</dbReference>
<organism evidence="13 14">
    <name type="scientific">Rhodocytophaga rosea</name>
    <dbReference type="NCBI Taxonomy" id="2704465"/>
    <lineage>
        <taxon>Bacteria</taxon>
        <taxon>Pseudomonadati</taxon>
        <taxon>Bacteroidota</taxon>
        <taxon>Cytophagia</taxon>
        <taxon>Cytophagales</taxon>
        <taxon>Rhodocytophagaceae</taxon>
        <taxon>Rhodocytophaga</taxon>
    </lineage>
</organism>
<dbReference type="PROSITE" id="PS52016">
    <property type="entry name" value="TONB_DEPENDENT_REC_3"/>
    <property type="match status" value="1"/>
</dbReference>
<gene>
    <name evidence="13" type="ORF">GXP67_06040</name>
</gene>
<dbReference type="Gene3D" id="2.40.170.20">
    <property type="entry name" value="TonB-dependent receptor, beta-barrel domain"/>
    <property type="match status" value="1"/>
</dbReference>
<sequence>MNRFVCICLFSVISMHVWAQTPSDSLETIELDEVEIRGYRPLIEPVSPLPSLHQTYIMAGKKSEVISLKNMPANLAEKTGRQIFAKIPGIFVYDMDGSGNQVNIATRGLDAHRSWEYNIRQNNVIINSDMYGYPASHYSVPMEAIDRIEMVRGTASLQYGAQFGGMINYVIKKADTTKRISYENLTSVGSYGLFSSYNAIGGKIGKFTYYAYYHKRISDGYRNNSASDATATFVSLQYTFHPKLTLKAELGRSTYQYQLPGPLTDSMFRADPRQSTRARNYFNPDIYVPSITLDWKLGQHTALNLVSSAVLGERNSVLFDNFATVADKIDTLTHQYTPRIVDIDNFNSYTTELRLLHQYKIGGLSGVVAAGIRYMHNDMRRRQRGKGTTGTDFDLTVEDTYFGRDMHFRTKNTALFVENLLYITPGFKITPGMRYENGTTHMNGYISYLEEQEVPNRIRHSFPLFGIALEYSLPTQGRLYGGISQSYRPVLFKDIIPGSVLEKVGKNLKDARGYTAEVGISGQLKKRLRYDLSLFRLQYNNRMGSMLETSSGTSYIYKTNIGNSISNGIELLVEAAIIQSKTTHLKVFTSTSYIDARYEKAIIVSRGENVTISGNRVESVPRWISRNGMEFSYKTFSGRLQYNYVGESFADPINTITPSANGAVGLVPAYSLWDINMALQISQKYIVRIGVNNMLNTQYFTKRPLFYPGPGVWSSDGRSIVASVGIKI</sequence>
<keyword evidence="13" id="KW-0675">Receptor</keyword>
<dbReference type="GO" id="GO:0033214">
    <property type="term" value="P:siderophore-iron import into cell"/>
    <property type="evidence" value="ECO:0007669"/>
    <property type="project" value="TreeGrafter"/>
</dbReference>
<comment type="subcellular location">
    <subcellularLocation>
        <location evidence="1 8">Cell outer membrane</location>
        <topology evidence="1 8">Multi-pass membrane protein</topology>
    </subcellularLocation>
</comment>
<comment type="similarity">
    <text evidence="8 9">Belongs to the TonB-dependent receptor family.</text>
</comment>
<name>A0A6C0GE16_9BACT</name>
<evidence type="ECO:0000256" key="1">
    <source>
        <dbReference type="ARBA" id="ARBA00004571"/>
    </source>
</evidence>
<evidence type="ECO:0000256" key="2">
    <source>
        <dbReference type="ARBA" id="ARBA00022448"/>
    </source>
</evidence>
<proteinExistence type="inferred from homology"/>
<dbReference type="PANTHER" id="PTHR30442:SF0">
    <property type="entry name" value="FE(3+) DICITRATE TRANSPORT PROTEIN FECA"/>
    <property type="match status" value="1"/>
</dbReference>
<dbReference type="RefSeq" id="WP_162442313.1">
    <property type="nucleotide sequence ID" value="NZ_CP048222.1"/>
</dbReference>
<evidence type="ECO:0000256" key="7">
    <source>
        <dbReference type="ARBA" id="ARBA00023237"/>
    </source>
</evidence>
<keyword evidence="14" id="KW-1185">Reference proteome</keyword>
<dbReference type="InterPro" id="IPR012910">
    <property type="entry name" value="Plug_dom"/>
</dbReference>
<keyword evidence="4 8" id="KW-0812">Transmembrane</keyword>
<keyword evidence="3 8" id="KW-1134">Transmembrane beta strand</keyword>
<evidence type="ECO:0000259" key="12">
    <source>
        <dbReference type="Pfam" id="PF07715"/>
    </source>
</evidence>
<dbReference type="InterPro" id="IPR039426">
    <property type="entry name" value="TonB-dep_rcpt-like"/>
</dbReference>
<keyword evidence="6 8" id="KW-0472">Membrane</keyword>
<keyword evidence="2 8" id="KW-0813">Transport</keyword>
<accession>A0A6C0GE16</accession>
<dbReference type="InterPro" id="IPR037066">
    <property type="entry name" value="Plug_dom_sf"/>
</dbReference>
<dbReference type="InterPro" id="IPR000531">
    <property type="entry name" value="Beta-barrel_TonB"/>
</dbReference>
<dbReference type="Pfam" id="PF07715">
    <property type="entry name" value="Plug"/>
    <property type="match status" value="1"/>
</dbReference>
<feature type="chain" id="PRO_5025467141" evidence="10">
    <location>
        <begin position="20"/>
        <end position="728"/>
    </location>
</feature>
<evidence type="ECO:0000256" key="10">
    <source>
        <dbReference type="SAM" id="SignalP"/>
    </source>
</evidence>
<evidence type="ECO:0000256" key="8">
    <source>
        <dbReference type="PROSITE-ProRule" id="PRU01360"/>
    </source>
</evidence>
<dbReference type="AlphaFoldDB" id="A0A6C0GE16"/>
<dbReference type="SUPFAM" id="SSF56935">
    <property type="entry name" value="Porins"/>
    <property type="match status" value="1"/>
</dbReference>
<dbReference type="GO" id="GO:0009279">
    <property type="term" value="C:cell outer membrane"/>
    <property type="evidence" value="ECO:0007669"/>
    <property type="project" value="UniProtKB-SubCell"/>
</dbReference>
<keyword evidence="7 8" id="KW-0998">Cell outer membrane</keyword>
<evidence type="ECO:0000259" key="11">
    <source>
        <dbReference type="Pfam" id="PF00593"/>
    </source>
</evidence>
<feature type="signal peptide" evidence="10">
    <location>
        <begin position="1"/>
        <end position="19"/>
    </location>
</feature>
<evidence type="ECO:0000256" key="9">
    <source>
        <dbReference type="RuleBase" id="RU003357"/>
    </source>
</evidence>
<dbReference type="EMBL" id="CP048222">
    <property type="protein sequence ID" value="QHT66249.1"/>
    <property type="molecule type" value="Genomic_DNA"/>
</dbReference>
<protein>
    <submittedName>
        <fullName evidence="13">TonB-dependent receptor</fullName>
    </submittedName>
</protein>
<dbReference type="InterPro" id="IPR036942">
    <property type="entry name" value="Beta-barrel_TonB_sf"/>
</dbReference>
<evidence type="ECO:0000256" key="3">
    <source>
        <dbReference type="ARBA" id="ARBA00022452"/>
    </source>
</evidence>
<feature type="domain" description="TonB-dependent receptor-like beta-barrel" evidence="11">
    <location>
        <begin position="258"/>
        <end position="693"/>
    </location>
</feature>
<dbReference type="Proteomes" id="UP000480178">
    <property type="component" value="Chromosome"/>
</dbReference>
<dbReference type="Gene3D" id="2.170.130.10">
    <property type="entry name" value="TonB-dependent receptor, plug domain"/>
    <property type="match status" value="1"/>
</dbReference>
<dbReference type="PANTHER" id="PTHR30442">
    <property type="entry name" value="IRON III DICITRATE TRANSPORT PROTEIN FECA"/>
    <property type="match status" value="1"/>
</dbReference>
<evidence type="ECO:0000256" key="4">
    <source>
        <dbReference type="ARBA" id="ARBA00022692"/>
    </source>
</evidence>
<reference evidence="13 14" key="1">
    <citation type="submission" date="2020-01" db="EMBL/GenBank/DDBJ databases">
        <authorList>
            <person name="Kim M.K."/>
        </authorList>
    </citation>
    <scope>NUCLEOTIDE SEQUENCE [LARGE SCALE GENOMIC DNA]</scope>
    <source>
        <strain evidence="13 14">172606-1</strain>
    </source>
</reference>
<evidence type="ECO:0000256" key="5">
    <source>
        <dbReference type="ARBA" id="ARBA00023077"/>
    </source>
</evidence>